<dbReference type="EMBL" id="JAVDTT010000001">
    <property type="protein sequence ID" value="MDR6840609.1"/>
    <property type="molecule type" value="Genomic_DNA"/>
</dbReference>
<dbReference type="RefSeq" id="WP_310090507.1">
    <property type="nucleotide sequence ID" value="NZ_JAVDTT010000001.1"/>
</dbReference>
<dbReference type="Gene3D" id="3.30.1150.10">
    <property type="match status" value="1"/>
</dbReference>
<feature type="region of interest" description="Disordered" evidence="10">
    <location>
        <begin position="58"/>
        <end position="151"/>
    </location>
</feature>
<evidence type="ECO:0000256" key="9">
    <source>
        <dbReference type="ARBA" id="ARBA00023136"/>
    </source>
</evidence>
<feature type="transmembrane region" description="Helical" evidence="11">
    <location>
        <begin position="20"/>
        <end position="40"/>
    </location>
</feature>
<evidence type="ECO:0000256" key="1">
    <source>
        <dbReference type="ARBA" id="ARBA00004383"/>
    </source>
</evidence>
<evidence type="ECO:0000256" key="10">
    <source>
        <dbReference type="SAM" id="MobiDB-lite"/>
    </source>
</evidence>
<keyword evidence="6 11" id="KW-0812">Transmembrane</keyword>
<dbReference type="InterPro" id="IPR006260">
    <property type="entry name" value="TonB/TolA_C"/>
</dbReference>
<reference evidence="13 14" key="1">
    <citation type="submission" date="2023-07" db="EMBL/GenBank/DDBJ databases">
        <title>Sorghum-associated microbial communities from plants grown in Nebraska, USA.</title>
        <authorList>
            <person name="Schachtman D."/>
        </authorList>
    </citation>
    <scope>NUCLEOTIDE SEQUENCE [LARGE SCALE GENOMIC DNA]</scope>
    <source>
        <strain evidence="13 14">BE107</strain>
    </source>
</reference>
<feature type="compositionally biased region" description="Low complexity" evidence="10">
    <location>
        <begin position="58"/>
        <end position="69"/>
    </location>
</feature>
<dbReference type="InterPro" id="IPR037682">
    <property type="entry name" value="TonB_C"/>
</dbReference>
<comment type="similarity">
    <text evidence="2">Belongs to the TonB family.</text>
</comment>
<sequence length="221" mass="23104">MPASNPPDHDYVFRLPRSALRIAGIAFGIGLVLFLIVWWMGRDQAFYKVEPTAPGKPLSELEALPEPLAGGDSASDMPSAGTGAEQADRPQLVETAPPPPLPAPIDETGLPVAPEVGAATAPGTVALAPGDQPVPLAGQTPPPRYPSEALRRGESGTVLVRVEVDANGAPAGVALVQRSGSRDLDRAAMEAVRKWRFMPAQRDGQAVAASLVIPIDFKADQ</sequence>
<evidence type="ECO:0000259" key="12">
    <source>
        <dbReference type="PROSITE" id="PS52015"/>
    </source>
</evidence>
<comment type="subcellular location">
    <subcellularLocation>
        <location evidence="1">Cell inner membrane</location>
        <topology evidence="1">Single-pass membrane protein</topology>
        <orientation evidence="1">Periplasmic side</orientation>
    </subcellularLocation>
</comment>
<comment type="caution">
    <text evidence="13">The sequence shown here is derived from an EMBL/GenBank/DDBJ whole genome shotgun (WGS) entry which is preliminary data.</text>
</comment>
<evidence type="ECO:0000313" key="13">
    <source>
        <dbReference type="EMBL" id="MDR6840609.1"/>
    </source>
</evidence>
<evidence type="ECO:0000313" key="14">
    <source>
        <dbReference type="Proteomes" id="UP001254759"/>
    </source>
</evidence>
<organism evidence="13 14">
    <name type="scientific">Pseudoxanthomonas sacheonensis</name>
    <dbReference type="NCBI Taxonomy" id="443615"/>
    <lineage>
        <taxon>Bacteria</taxon>
        <taxon>Pseudomonadati</taxon>
        <taxon>Pseudomonadota</taxon>
        <taxon>Gammaproteobacteria</taxon>
        <taxon>Lysobacterales</taxon>
        <taxon>Lysobacteraceae</taxon>
        <taxon>Pseudoxanthomonas</taxon>
    </lineage>
</organism>
<keyword evidence="4" id="KW-1003">Cell membrane</keyword>
<evidence type="ECO:0000256" key="4">
    <source>
        <dbReference type="ARBA" id="ARBA00022475"/>
    </source>
</evidence>
<keyword evidence="14" id="KW-1185">Reference proteome</keyword>
<dbReference type="PROSITE" id="PS52015">
    <property type="entry name" value="TONB_CTD"/>
    <property type="match status" value="1"/>
</dbReference>
<evidence type="ECO:0000256" key="8">
    <source>
        <dbReference type="ARBA" id="ARBA00022989"/>
    </source>
</evidence>
<name>A0ABU1RPA7_9GAMM</name>
<dbReference type="Pfam" id="PF03544">
    <property type="entry name" value="TonB_C"/>
    <property type="match status" value="1"/>
</dbReference>
<protein>
    <submittedName>
        <fullName evidence="13">Protein TonB</fullName>
    </submittedName>
</protein>
<evidence type="ECO:0000256" key="3">
    <source>
        <dbReference type="ARBA" id="ARBA00022448"/>
    </source>
</evidence>
<feature type="domain" description="TonB C-terminal" evidence="12">
    <location>
        <begin position="130"/>
        <end position="221"/>
    </location>
</feature>
<gene>
    <name evidence="13" type="ORF">J2W94_000873</name>
</gene>
<keyword evidence="9 11" id="KW-0472">Membrane</keyword>
<proteinExistence type="inferred from homology"/>
<evidence type="ECO:0000256" key="2">
    <source>
        <dbReference type="ARBA" id="ARBA00006555"/>
    </source>
</evidence>
<evidence type="ECO:0000256" key="5">
    <source>
        <dbReference type="ARBA" id="ARBA00022519"/>
    </source>
</evidence>
<evidence type="ECO:0000256" key="11">
    <source>
        <dbReference type="SAM" id="Phobius"/>
    </source>
</evidence>
<dbReference type="SUPFAM" id="SSF74653">
    <property type="entry name" value="TolA/TonB C-terminal domain"/>
    <property type="match status" value="1"/>
</dbReference>
<accession>A0ABU1RPA7</accession>
<keyword evidence="5" id="KW-0997">Cell inner membrane</keyword>
<keyword evidence="3" id="KW-0813">Transport</keyword>
<dbReference type="PANTHER" id="PTHR33446:SF2">
    <property type="entry name" value="PROTEIN TONB"/>
    <property type="match status" value="1"/>
</dbReference>
<dbReference type="InterPro" id="IPR051045">
    <property type="entry name" value="TonB-dependent_transducer"/>
</dbReference>
<dbReference type="Proteomes" id="UP001254759">
    <property type="component" value="Unassembled WGS sequence"/>
</dbReference>
<dbReference type="NCBIfam" id="TIGR01352">
    <property type="entry name" value="tonB_Cterm"/>
    <property type="match status" value="1"/>
</dbReference>
<keyword evidence="8 11" id="KW-1133">Transmembrane helix</keyword>
<keyword evidence="7" id="KW-0653">Protein transport</keyword>
<dbReference type="PANTHER" id="PTHR33446">
    <property type="entry name" value="PROTEIN TONB-RELATED"/>
    <property type="match status" value="1"/>
</dbReference>
<evidence type="ECO:0000256" key="7">
    <source>
        <dbReference type="ARBA" id="ARBA00022927"/>
    </source>
</evidence>
<evidence type="ECO:0000256" key="6">
    <source>
        <dbReference type="ARBA" id="ARBA00022692"/>
    </source>
</evidence>